<dbReference type="SUPFAM" id="SSF81321">
    <property type="entry name" value="Family A G protein-coupled receptor-like"/>
    <property type="match status" value="1"/>
</dbReference>
<dbReference type="PRINTS" id="PR00237">
    <property type="entry name" value="GPCRRHODOPSN"/>
</dbReference>
<feature type="transmembrane region" description="Helical" evidence="13">
    <location>
        <begin position="261"/>
        <end position="283"/>
    </location>
</feature>
<evidence type="ECO:0000256" key="5">
    <source>
        <dbReference type="ARBA" id="ARBA00022989"/>
    </source>
</evidence>
<reference evidence="16" key="1">
    <citation type="journal article" date="2011" name="Nature">
        <title>A high-resolution map of human evolutionary constraint using 29 mammals.</title>
        <authorList>
            <person name="Lindblad-Toh K."/>
            <person name="Garber M."/>
            <person name="Zuk O."/>
            <person name="Lin M.F."/>
            <person name="Parker B.J."/>
            <person name="Washietl S."/>
            <person name="Kheradpour P."/>
            <person name="Ernst J."/>
            <person name="Jordan G."/>
            <person name="Mauceli E."/>
            <person name="Ward L.D."/>
            <person name="Lowe C.B."/>
            <person name="Holloway A.K."/>
            <person name="Clamp M."/>
            <person name="Gnerre S."/>
            <person name="Alfoldi J."/>
            <person name="Beal K."/>
            <person name="Chang J."/>
            <person name="Clawson H."/>
            <person name="Cuff J."/>
            <person name="Di Palma F."/>
            <person name="Fitzgerald S."/>
            <person name="Flicek P."/>
            <person name="Guttman M."/>
            <person name="Hubisz M.J."/>
            <person name="Jaffe D.B."/>
            <person name="Jungreis I."/>
            <person name="Kent W.J."/>
            <person name="Kostka D."/>
            <person name="Lara M."/>
            <person name="Martins A.L."/>
            <person name="Massingham T."/>
            <person name="Moltke I."/>
            <person name="Raney B.J."/>
            <person name="Rasmussen M.D."/>
            <person name="Robinson J."/>
            <person name="Stark A."/>
            <person name="Vilella A.J."/>
            <person name="Wen J."/>
            <person name="Xie X."/>
            <person name="Zody M.C."/>
            <person name="Baldwin J."/>
            <person name="Bloom T."/>
            <person name="Chin C.W."/>
            <person name="Heiman D."/>
            <person name="Nicol R."/>
            <person name="Nusbaum C."/>
            <person name="Young S."/>
            <person name="Wilkinson J."/>
            <person name="Worley K.C."/>
            <person name="Kovar C.L."/>
            <person name="Muzny D.M."/>
            <person name="Gibbs R.A."/>
            <person name="Cree A."/>
            <person name="Dihn H.H."/>
            <person name="Fowler G."/>
            <person name="Jhangiani S."/>
            <person name="Joshi V."/>
            <person name="Lee S."/>
            <person name="Lewis L.R."/>
            <person name="Nazareth L.V."/>
            <person name="Okwuonu G."/>
            <person name="Santibanez J."/>
            <person name="Warren W.C."/>
            <person name="Mardis E.R."/>
            <person name="Weinstock G.M."/>
            <person name="Wilson R.K."/>
            <person name="Delehaunty K."/>
            <person name="Dooling D."/>
            <person name="Fronik C."/>
            <person name="Fulton L."/>
            <person name="Fulton B."/>
            <person name="Graves T."/>
            <person name="Minx P."/>
            <person name="Sodergren E."/>
            <person name="Birney E."/>
            <person name="Margulies E.H."/>
            <person name="Herrero J."/>
            <person name="Green E.D."/>
            <person name="Haussler D."/>
            <person name="Siepel A."/>
            <person name="Goldman N."/>
            <person name="Pollard K.S."/>
            <person name="Pedersen J.S."/>
            <person name="Lander E.S."/>
            <person name="Kellis M."/>
        </authorList>
    </citation>
    <scope>NUCLEOTIDE SEQUENCE [LARGE SCALE GENOMIC DNA]</scope>
    <source>
        <strain evidence="16">2N</strain>
    </source>
</reference>
<dbReference type="GO" id="GO:0005886">
    <property type="term" value="C:plasma membrane"/>
    <property type="evidence" value="ECO:0007669"/>
    <property type="project" value="UniProtKB-SubCell"/>
</dbReference>
<dbReference type="EMBL" id="AAKN02019327">
    <property type="status" value="NOT_ANNOTATED_CDS"/>
    <property type="molecule type" value="Genomic_DNA"/>
</dbReference>
<keyword evidence="4 12" id="KW-0812">Transmembrane</keyword>
<dbReference type="GeneTree" id="ENSGT01120000271823"/>
<keyword evidence="11 12" id="KW-0807">Transducer</keyword>
<comment type="subcellular location">
    <subcellularLocation>
        <location evidence="2">Cell membrane</location>
        <topology evidence="2">Multi-pass membrane protein</topology>
    </subcellularLocation>
</comment>
<dbReference type="PRINTS" id="PR01565">
    <property type="entry name" value="NEUROMEDINUR"/>
</dbReference>
<comment type="similarity">
    <text evidence="12">Belongs to the G-protein coupled receptor 1 family.</text>
</comment>
<proteinExistence type="inferred from homology"/>
<dbReference type="Proteomes" id="UP000005447">
    <property type="component" value="Unassembled WGS sequence"/>
</dbReference>
<reference evidence="15" key="2">
    <citation type="submission" date="2025-08" db="UniProtKB">
        <authorList>
            <consortium name="Ensembl"/>
        </authorList>
    </citation>
    <scope>IDENTIFICATION</scope>
    <source>
        <strain evidence="15">2N</strain>
    </source>
</reference>
<dbReference type="AlphaFoldDB" id="H0WDB6"/>
<evidence type="ECO:0000256" key="9">
    <source>
        <dbReference type="ARBA" id="ARBA00023170"/>
    </source>
</evidence>
<dbReference type="InParanoid" id="H0WDB6"/>
<keyword evidence="8" id="KW-1015">Disulfide bond</keyword>
<dbReference type="PROSITE" id="PS50262">
    <property type="entry name" value="G_PROTEIN_RECEP_F1_2"/>
    <property type="match status" value="1"/>
</dbReference>
<dbReference type="GO" id="GO:0001607">
    <property type="term" value="F:neuromedin U receptor activity"/>
    <property type="evidence" value="ECO:0007669"/>
    <property type="project" value="InterPro"/>
</dbReference>
<evidence type="ECO:0000256" key="2">
    <source>
        <dbReference type="ARBA" id="ARBA00004651"/>
    </source>
</evidence>
<dbReference type="FunCoup" id="H0WDB6">
    <property type="interactions" value="928"/>
</dbReference>
<feature type="transmembrane region" description="Helical" evidence="13">
    <location>
        <begin position="41"/>
        <end position="60"/>
    </location>
</feature>
<dbReference type="PROSITE" id="PS00237">
    <property type="entry name" value="G_PROTEIN_RECEP_F1_1"/>
    <property type="match status" value="1"/>
</dbReference>
<evidence type="ECO:0000256" key="10">
    <source>
        <dbReference type="ARBA" id="ARBA00023180"/>
    </source>
</evidence>
<feature type="transmembrane region" description="Helical" evidence="13">
    <location>
        <begin position="223"/>
        <end position="241"/>
    </location>
</feature>
<evidence type="ECO:0000313" key="16">
    <source>
        <dbReference type="Proteomes" id="UP000005447"/>
    </source>
</evidence>
<dbReference type="VEuPathDB" id="HostDB:ENSCPOG00000005181"/>
<keyword evidence="6 12" id="KW-0297">G-protein coupled receptor</keyword>
<dbReference type="InterPro" id="IPR000276">
    <property type="entry name" value="GPCR_Rhodpsn"/>
</dbReference>
<evidence type="ECO:0000256" key="12">
    <source>
        <dbReference type="RuleBase" id="RU000688"/>
    </source>
</evidence>
<feature type="transmembrane region" description="Helical" evidence="13">
    <location>
        <begin position="12"/>
        <end position="32"/>
    </location>
</feature>
<evidence type="ECO:0000256" key="3">
    <source>
        <dbReference type="ARBA" id="ARBA00022475"/>
    </source>
</evidence>
<feature type="transmembrane region" description="Helical" evidence="13">
    <location>
        <begin position="80"/>
        <end position="101"/>
    </location>
</feature>
<dbReference type="STRING" id="10141.ENSCPOP00000020988"/>
<feature type="transmembrane region" description="Helical" evidence="13">
    <location>
        <begin position="174"/>
        <end position="196"/>
    </location>
</feature>
<feature type="transmembrane region" description="Helical" evidence="13">
    <location>
        <begin position="113"/>
        <end position="133"/>
    </location>
</feature>
<dbReference type="Gene3D" id="1.20.1070.10">
    <property type="entry name" value="Rhodopsin 7-helix transmembrane proteins"/>
    <property type="match status" value="1"/>
</dbReference>
<sequence length="288" mass="31854">MELLVPMCATYLLIFTVGTAGNVLTCAAILCCKAMRMPTNLYLLSLAAADLLVLLLGLPLELYEMARSYPFLLGRSGCYFRTLLFETVCLASVLHVTALSMERYVAVVRPLQARAGVTWVHVCRVLALTWGLAMLCSVPNTSLHGLQQLWVPCRGWVPDLAVCTLVRSRDAYSLVAQAPALLFFCLPMGALSLLYLRMGLLLGRRAGQGTAAQVLRGKIRKRLLRNCAVIVFGICWAPFHIDRLMWSFVSQWTEGLLLPFQYVHAVPGIFYLGLAANPVLYSLMSSCF</sequence>
<dbReference type="PANTHER" id="PTHR24243">
    <property type="entry name" value="G-PROTEIN COUPLED RECEPTOR"/>
    <property type="match status" value="1"/>
</dbReference>
<dbReference type="eggNOG" id="KOG3656">
    <property type="taxonomic scope" value="Eukaryota"/>
</dbReference>
<dbReference type="Pfam" id="PF00001">
    <property type="entry name" value="7tm_1"/>
    <property type="match status" value="1"/>
</dbReference>
<reference evidence="15" key="3">
    <citation type="submission" date="2025-09" db="UniProtKB">
        <authorList>
            <consortium name="Ensembl"/>
        </authorList>
    </citation>
    <scope>IDENTIFICATION</scope>
    <source>
        <strain evidence="15">2N</strain>
    </source>
</reference>
<dbReference type="OMA" id="TILCIWI"/>
<keyword evidence="5 13" id="KW-1133">Transmembrane helix</keyword>
<keyword evidence="7 13" id="KW-0472">Membrane</keyword>
<evidence type="ECO:0000256" key="11">
    <source>
        <dbReference type="ARBA" id="ARBA00023224"/>
    </source>
</evidence>
<evidence type="ECO:0000256" key="6">
    <source>
        <dbReference type="ARBA" id="ARBA00023040"/>
    </source>
</evidence>
<organism evidence="15 16">
    <name type="scientific">Cavia porcellus</name>
    <name type="common">Guinea pig</name>
    <dbReference type="NCBI Taxonomy" id="10141"/>
    <lineage>
        <taxon>Eukaryota</taxon>
        <taxon>Metazoa</taxon>
        <taxon>Chordata</taxon>
        <taxon>Craniata</taxon>
        <taxon>Vertebrata</taxon>
        <taxon>Euteleostomi</taxon>
        <taxon>Mammalia</taxon>
        <taxon>Eutheria</taxon>
        <taxon>Euarchontoglires</taxon>
        <taxon>Glires</taxon>
        <taxon>Rodentia</taxon>
        <taxon>Hystricomorpha</taxon>
        <taxon>Caviidae</taxon>
        <taxon>Cavia</taxon>
    </lineage>
</organism>
<dbReference type="Ensembl" id="ENSCPOT00000005236.3">
    <property type="protein sequence ID" value="ENSCPOP00000020988.2"/>
    <property type="gene ID" value="ENSCPOG00000005181.4"/>
</dbReference>
<name>H0WDB6_CAVPO</name>
<comment type="function">
    <text evidence="1">Receptor for the neuromedin-U and neuromedin-S neuropeptides.</text>
</comment>
<evidence type="ECO:0000256" key="4">
    <source>
        <dbReference type="ARBA" id="ARBA00022692"/>
    </source>
</evidence>
<evidence type="ECO:0000256" key="8">
    <source>
        <dbReference type="ARBA" id="ARBA00023157"/>
    </source>
</evidence>
<dbReference type="InterPro" id="IPR005390">
    <property type="entry name" value="NeuromedU_rcpt"/>
</dbReference>
<dbReference type="InterPro" id="IPR017452">
    <property type="entry name" value="GPCR_Rhodpsn_7TM"/>
</dbReference>
<evidence type="ECO:0000256" key="13">
    <source>
        <dbReference type="SAM" id="Phobius"/>
    </source>
</evidence>
<keyword evidence="9 12" id="KW-0675">Receptor</keyword>
<keyword evidence="10" id="KW-0325">Glycoprotein</keyword>
<keyword evidence="3" id="KW-1003">Cell membrane</keyword>
<dbReference type="HOGENOM" id="CLU_009579_6_5_1"/>
<evidence type="ECO:0000259" key="14">
    <source>
        <dbReference type="PROSITE" id="PS50262"/>
    </source>
</evidence>
<accession>H0WDB6</accession>
<protein>
    <recommendedName>
        <fullName evidence="14">G-protein coupled receptors family 1 profile domain-containing protein</fullName>
    </recommendedName>
</protein>
<dbReference type="PANTHER" id="PTHR24243:SF109">
    <property type="entry name" value="NEUROMEDIN-U RECEPTOR 1"/>
    <property type="match status" value="1"/>
</dbReference>
<feature type="domain" description="G-protein coupled receptors family 1 profile" evidence="14">
    <location>
        <begin position="21"/>
        <end position="281"/>
    </location>
</feature>
<keyword evidence="16" id="KW-1185">Reference proteome</keyword>
<evidence type="ECO:0000313" key="15">
    <source>
        <dbReference type="Ensembl" id="ENSCPOP00000020988.2"/>
    </source>
</evidence>
<evidence type="ECO:0000256" key="7">
    <source>
        <dbReference type="ARBA" id="ARBA00023136"/>
    </source>
</evidence>
<evidence type="ECO:0000256" key="1">
    <source>
        <dbReference type="ARBA" id="ARBA00003593"/>
    </source>
</evidence>